<dbReference type="RefSeq" id="WP_179749471.1">
    <property type="nucleotide sequence ID" value="NZ_JACCBU010000001.1"/>
</dbReference>
<protein>
    <submittedName>
        <fullName evidence="5">DNA polymerase III alpha subunit (Gram-positive type)</fullName>
    </submittedName>
</protein>
<dbReference type="GO" id="GO:0000175">
    <property type="term" value="F:3'-5'-RNA exonuclease activity"/>
    <property type="evidence" value="ECO:0007669"/>
    <property type="project" value="InterPro"/>
</dbReference>
<dbReference type="InterPro" id="IPR036397">
    <property type="entry name" value="RNaseH_sf"/>
</dbReference>
<dbReference type="SUPFAM" id="SSF53098">
    <property type="entry name" value="Ribonuclease H-like"/>
    <property type="match status" value="1"/>
</dbReference>
<accession>A0A7Y9I4M6</accession>
<evidence type="ECO:0000313" key="6">
    <source>
        <dbReference type="Proteomes" id="UP000569914"/>
    </source>
</evidence>
<dbReference type="AlphaFoldDB" id="A0A7Y9I4M6"/>
<sequence length="218" mass="23019">METFVVFDLEFTSWPGANAADWSAPGQLREIIQIAALRLAADTYEVVDEFEALVRPVQNPTLSPYVSELTGIEQGELDRQGRPPAAALGAFLGFCRQQVVVSYGNDMVVLGENVGWARSRGEQVANGFLGSGFVNLRPLINSLAPATASANAGRLWSVLGLPRPGAAGGQHSALFDCHSLAVALRELGRDPSGPVRQLITASVRGTAGLGAVDPQPAR</sequence>
<organism evidence="5 6">
    <name type="scientific">Microlunatus parietis</name>
    <dbReference type="NCBI Taxonomy" id="682979"/>
    <lineage>
        <taxon>Bacteria</taxon>
        <taxon>Bacillati</taxon>
        <taxon>Actinomycetota</taxon>
        <taxon>Actinomycetes</taxon>
        <taxon>Propionibacteriales</taxon>
        <taxon>Propionibacteriaceae</taxon>
        <taxon>Microlunatus</taxon>
    </lineage>
</organism>
<gene>
    <name evidence="5" type="ORF">BKA15_001519</name>
</gene>
<name>A0A7Y9I4M6_9ACTN</name>
<feature type="domain" description="Exonuclease" evidence="4">
    <location>
        <begin position="3"/>
        <end position="193"/>
    </location>
</feature>
<dbReference type="Proteomes" id="UP000569914">
    <property type="component" value="Unassembled WGS sequence"/>
</dbReference>
<evidence type="ECO:0000259" key="4">
    <source>
        <dbReference type="SMART" id="SM00479"/>
    </source>
</evidence>
<dbReference type="InterPro" id="IPR013520">
    <property type="entry name" value="Ribonucl_H"/>
</dbReference>
<evidence type="ECO:0000313" key="5">
    <source>
        <dbReference type="EMBL" id="NYE70190.1"/>
    </source>
</evidence>
<dbReference type="InterPro" id="IPR047201">
    <property type="entry name" value="ERI-1_3'hExo-like"/>
</dbReference>
<dbReference type="Pfam" id="PF00929">
    <property type="entry name" value="RNase_T"/>
    <property type="match status" value="1"/>
</dbReference>
<evidence type="ECO:0000256" key="3">
    <source>
        <dbReference type="ARBA" id="ARBA00022839"/>
    </source>
</evidence>
<proteinExistence type="predicted"/>
<keyword evidence="3" id="KW-0269">Exonuclease</keyword>
<comment type="caution">
    <text evidence="5">The sequence shown here is derived from an EMBL/GenBank/DDBJ whole genome shotgun (WGS) entry which is preliminary data.</text>
</comment>
<dbReference type="PANTHER" id="PTHR23044">
    <property type="entry name" value="3'-5' EXONUCLEASE ERI1-RELATED"/>
    <property type="match status" value="1"/>
</dbReference>
<reference evidence="5 6" key="1">
    <citation type="submission" date="2020-07" db="EMBL/GenBank/DDBJ databases">
        <title>Sequencing the genomes of 1000 actinobacteria strains.</title>
        <authorList>
            <person name="Klenk H.-P."/>
        </authorList>
    </citation>
    <scope>NUCLEOTIDE SEQUENCE [LARGE SCALE GENOMIC DNA]</scope>
    <source>
        <strain evidence="5 6">DSM 22083</strain>
    </source>
</reference>
<evidence type="ECO:0000256" key="1">
    <source>
        <dbReference type="ARBA" id="ARBA00022722"/>
    </source>
</evidence>
<dbReference type="EMBL" id="JACCBU010000001">
    <property type="protein sequence ID" value="NYE70190.1"/>
    <property type="molecule type" value="Genomic_DNA"/>
</dbReference>
<keyword evidence="2" id="KW-0378">Hydrolase</keyword>
<keyword evidence="1" id="KW-0540">Nuclease</keyword>
<dbReference type="CDD" id="cd06133">
    <property type="entry name" value="ERI-1_3'hExo_like"/>
    <property type="match status" value="1"/>
</dbReference>
<dbReference type="InterPro" id="IPR012337">
    <property type="entry name" value="RNaseH-like_sf"/>
</dbReference>
<dbReference type="SMART" id="SM00479">
    <property type="entry name" value="EXOIII"/>
    <property type="match status" value="1"/>
</dbReference>
<dbReference type="PANTHER" id="PTHR23044:SF61">
    <property type="entry name" value="3'-5' EXORIBONUCLEASE 1-RELATED"/>
    <property type="match status" value="1"/>
</dbReference>
<dbReference type="InterPro" id="IPR051274">
    <property type="entry name" value="3-5_Exoribonuclease"/>
</dbReference>
<dbReference type="GO" id="GO:0003676">
    <property type="term" value="F:nucleic acid binding"/>
    <property type="evidence" value="ECO:0007669"/>
    <property type="project" value="InterPro"/>
</dbReference>
<dbReference type="Gene3D" id="3.30.420.10">
    <property type="entry name" value="Ribonuclease H-like superfamily/Ribonuclease H"/>
    <property type="match status" value="1"/>
</dbReference>
<evidence type="ECO:0000256" key="2">
    <source>
        <dbReference type="ARBA" id="ARBA00022801"/>
    </source>
</evidence>
<keyword evidence="6" id="KW-1185">Reference proteome</keyword>